<feature type="region of interest" description="Disordered" evidence="1">
    <location>
        <begin position="50"/>
        <end position="125"/>
    </location>
</feature>
<sequence>MAIKNGTRLSRLWSEPDGILHRAALQQANGKLVFPEELVHMTLDLYGTEMSGVTSHPTRTAEEPLKRASRPTSRHEVANEARIAKSTSHESSARVQAPQDAPSSPQVANKYRRPVETSPRPPREVTAKTFAQGPLEAFRNAYPSYSGSVGDFVKACLTIKDLRRKLLLPKWLYDDFIRAFVDGFVPYIETLDDDESPLSAYQWYVEYVDQPAFQGGIVTRENLHQVFKVYHSAYKSAKESLSGGKSPRPGVGELSLLEKVPQTTIGQVVTPKPGARSESHNPRGTSADLYILSNQPSPILQDNEKGSANGRQASIKVEDDDFLVIEPQMPFTKGDAGKKGMPLKENTLLRDTPAAIQRHRDVLPRDEDVTIVSSTPRPRTANPEDAASSEDNNRTRDGRILNTTPTAQTATRDSLLPDRKNASATTPRRGDVIAETPPRNSAAPAKTATQHPAVRRSLPASFGFAPPSASMPSAETQRGGTPRGTLSASTQGNRVKKPRNETEEERRKRKMRAKLEKMAKEGRLAPPPSSMPPKL</sequence>
<feature type="compositionally biased region" description="Polar residues" evidence="1">
    <location>
        <begin position="470"/>
        <end position="493"/>
    </location>
</feature>
<name>A0AA37P087_9PEZI</name>
<evidence type="ECO:0000313" key="2">
    <source>
        <dbReference type="EMBL" id="GKT43253.1"/>
    </source>
</evidence>
<protein>
    <submittedName>
        <fullName evidence="2">Uncharacterized protein</fullName>
    </submittedName>
</protein>
<organism evidence="2 3">
    <name type="scientific">Colletotrichum spaethianum</name>
    <dbReference type="NCBI Taxonomy" id="700344"/>
    <lineage>
        <taxon>Eukaryota</taxon>
        <taxon>Fungi</taxon>
        <taxon>Dikarya</taxon>
        <taxon>Ascomycota</taxon>
        <taxon>Pezizomycotina</taxon>
        <taxon>Sordariomycetes</taxon>
        <taxon>Hypocreomycetidae</taxon>
        <taxon>Glomerellales</taxon>
        <taxon>Glomerellaceae</taxon>
        <taxon>Colletotrichum</taxon>
        <taxon>Colletotrichum spaethianum species complex</taxon>
    </lineage>
</organism>
<comment type="caution">
    <text evidence="2">The sequence shown here is derived from an EMBL/GenBank/DDBJ whole genome shotgun (WGS) entry which is preliminary data.</text>
</comment>
<feature type="compositionally biased region" description="Basic and acidic residues" evidence="1">
    <location>
        <begin position="513"/>
        <end position="523"/>
    </location>
</feature>
<evidence type="ECO:0000313" key="3">
    <source>
        <dbReference type="Proteomes" id="UP001055115"/>
    </source>
</evidence>
<dbReference type="AlphaFoldDB" id="A0AA37P087"/>
<gene>
    <name evidence="2" type="ORF">ColSpa_03434</name>
</gene>
<feature type="compositionally biased region" description="Basic and acidic residues" evidence="1">
    <location>
        <begin position="73"/>
        <end position="92"/>
    </location>
</feature>
<dbReference type="Proteomes" id="UP001055115">
    <property type="component" value="Unassembled WGS sequence"/>
</dbReference>
<reference evidence="2 3" key="1">
    <citation type="submission" date="2022-03" db="EMBL/GenBank/DDBJ databases">
        <title>Genome data of Colletotrichum spp.</title>
        <authorList>
            <person name="Utami Y.D."/>
            <person name="Hiruma K."/>
        </authorList>
    </citation>
    <scope>NUCLEOTIDE SEQUENCE [LARGE SCALE GENOMIC DNA]</scope>
    <source>
        <strain evidence="2 3">MAFF 239500</strain>
    </source>
</reference>
<accession>A0AA37P087</accession>
<feature type="compositionally biased region" description="Polar residues" evidence="1">
    <location>
        <begin position="401"/>
        <end position="412"/>
    </location>
</feature>
<proteinExistence type="predicted"/>
<feature type="compositionally biased region" description="Basic and acidic residues" evidence="1">
    <location>
        <begin position="358"/>
        <end position="368"/>
    </location>
</feature>
<feature type="region of interest" description="Disordered" evidence="1">
    <location>
        <begin position="353"/>
        <end position="535"/>
    </location>
</feature>
<dbReference type="RefSeq" id="XP_049125603.1">
    <property type="nucleotide sequence ID" value="XM_049269646.1"/>
</dbReference>
<feature type="compositionally biased region" description="Pro residues" evidence="1">
    <location>
        <begin position="525"/>
        <end position="535"/>
    </location>
</feature>
<keyword evidence="3" id="KW-1185">Reference proteome</keyword>
<evidence type="ECO:0000256" key="1">
    <source>
        <dbReference type="SAM" id="MobiDB-lite"/>
    </source>
</evidence>
<dbReference type="EMBL" id="BQXU01000006">
    <property type="protein sequence ID" value="GKT43253.1"/>
    <property type="molecule type" value="Genomic_DNA"/>
</dbReference>
<dbReference type="GeneID" id="73324236"/>